<feature type="compositionally biased region" description="Low complexity" evidence="1">
    <location>
        <begin position="800"/>
        <end position="818"/>
    </location>
</feature>
<dbReference type="RefSeq" id="WP_209514782.1">
    <property type="nucleotide sequence ID" value="NZ_JAGIOH010000001.1"/>
</dbReference>
<dbReference type="EMBL" id="JAGIOH010000001">
    <property type="protein sequence ID" value="MBP2402740.1"/>
    <property type="molecule type" value="Genomic_DNA"/>
</dbReference>
<feature type="compositionally biased region" description="Gly residues" evidence="1">
    <location>
        <begin position="731"/>
        <end position="745"/>
    </location>
</feature>
<sequence length="818" mass="85678">MDFIGNDISGGTFTGTVIQAQNVHWGQAAPVRTPRMLLPEPEEFVDRAAPRAKLDALLAGREGRRAPRLVVITGIPGIGKTAVALRWLYDVRDDFPGGQFYADMSPQGPRSPVDPVSVLETFVGQLGTPREERPAGLAELSAYFRSLTADEPSLMLLDNVVVPAQVRPLLPGAPGSVVVVTSRNRLTGLSVTQPGPDYVTLDALDDDACAQLFGPVAEDGPDGGHEGGHDGGQALREVIRACAGLPLAVRIARVRAAEGAEALRELADELTDPQTVWEALSVADEIPYPKVLDVAYSGLDERAAAVWRMLGAHPTGEFAGDLVKRLGGDGREGAKALRTLVHERLLEPSTAGRYRMNGLVHAYARRRLEETPPSGTPSSGTPSSDTPSSDTAADVIIDWYLERAAAAEALVSDRWRFGSRFAPGGLPTAVFENEGAALDALEPDGENAAAVVALAARTGRDRLTCELAEALRGFFFRRKYHTRWIGVCEQALEAAGRLRDDLVLARMHYETAFALYDRAGDGDNAAARHHYERARALAAGIGHARTASSALEGLGQLALREGRPHDAIALFREATTALGDIEHPRGRALLEYHRGRAHSAARDHAEAARLLLNARRLFAALTDRHDPAVPRPDRYNEARALTRYAEARLRADRPDEALAGLDEAMTLFPPRVAPKERADAVLLRGDVLAASGDPEGARWEWRVALETYRGIGSVKAAAVRLRLAARDDDGGAAGGGASAGGGAPTGGTSADGTAAGGTTAADPAAADTAGDGMAAGDEPTGEASADGTAADGTAGGGAAAGKASADGASAGGATDAGS</sequence>
<dbReference type="Proteomes" id="UP001519291">
    <property type="component" value="Unassembled WGS sequence"/>
</dbReference>
<dbReference type="PANTHER" id="PTHR47691">
    <property type="entry name" value="REGULATOR-RELATED"/>
    <property type="match status" value="1"/>
</dbReference>
<dbReference type="Gene3D" id="3.40.50.300">
    <property type="entry name" value="P-loop containing nucleotide triphosphate hydrolases"/>
    <property type="match status" value="1"/>
</dbReference>
<dbReference type="Gene3D" id="1.25.40.10">
    <property type="entry name" value="Tetratricopeptide repeat domain"/>
    <property type="match status" value="2"/>
</dbReference>
<dbReference type="InterPro" id="IPR027417">
    <property type="entry name" value="P-loop_NTPase"/>
</dbReference>
<protein>
    <submittedName>
        <fullName evidence="2">Tetratricopeptide (TPR) repeat protein</fullName>
    </submittedName>
</protein>
<feature type="compositionally biased region" description="Low complexity" evidence="1">
    <location>
        <begin position="371"/>
        <end position="389"/>
    </location>
</feature>
<dbReference type="SUPFAM" id="SSF52540">
    <property type="entry name" value="P-loop containing nucleoside triphosphate hydrolases"/>
    <property type="match status" value="1"/>
</dbReference>
<keyword evidence="3" id="KW-1185">Reference proteome</keyword>
<organism evidence="2 3">
    <name type="scientific">Streptomyces syringium</name>
    <dbReference type="NCBI Taxonomy" id="76729"/>
    <lineage>
        <taxon>Bacteria</taxon>
        <taxon>Bacillati</taxon>
        <taxon>Actinomycetota</taxon>
        <taxon>Actinomycetes</taxon>
        <taxon>Kitasatosporales</taxon>
        <taxon>Streptomycetaceae</taxon>
        <taxon>Streptomyces</taxon>
    </lineage>
</organism>
<feature type="region of interest" description="Disordered" evidence="1">
    <location>
        <begin position="730"/>
        <end position="818"/>
    </location>
</feature>
<feature type="region of interest" description="Disordered" evidence="1">
    <location>
        <begin position="369"/>
        <end position="389"/>
    </location>
</feature>
<dbReference type="GeneID" id="91569069"/>
<accession>A0ABS4Y2F3</accession>
<gene>
    <name evidence="2" type="ORF">JO379_002209</name>
</gene>
<comment type="caution">
    <text evidence="2">The sequence shown here is derived from an EMBL/GenBank/DDBJ whole genome shotgun (WGS) entry which is preliminary data.</text>
</comment>
<reference evidence="2 3" key="1">
    <citation type="submission" date="2021-03" db="EMBL/GenBank/DDBJ databases">
        <title>Sequencing the genomes of 1000 actinobacteria strains.</title>
        <authorList>
            <person name="Klenk H.-P."/>
        </authorList>
    </citation>
    <scope>NUCLEOTIDE SEQUENCE [LARGE SCALE GENOMIC DNA]</scope>
    <source>
        <strain evidence="2 3">DSM 41480</strain>
    </source>
</reference>
<feature type="compositionally biased region" description="Low complexity" evidence="1">
    <location>
        <begin position="746"/>
        <end position="792"/>
    </location>
</feature>
<evidence type="ECO:0000313" key="3">
    <source>
        <dbReference type="Proteomes" id="UP001519291"/>
    </source>
</evidence>
<evidence type="ECO:0000256" key="1">
    <source>
        <dbReference type="SAM" id="MobiDB-lite"/>
    </source>
</evidence>
<proteinExistence type="predicted"/>
<dbReference type="SUPFAM" id="SSF48452">
    <property type="entry name" value="TPR-like"/>
    <property type="match status" value="1"/>
</dbReference>
<name>A0ABS4Y2F3_9ACTN</name>
<dbReference type="InterPro" id="IPR011990">
    <property type="entry name" value="TPR-like_helical_dom_sf"/>
</dbReference>
<evidence type="ECO:0000313" key="2">
    <source>
        <dbReference type="EMBL" id="MBP2402740.1"/>
    </source>
</evidence>
<dbReference type="PANTHER" id="PTHR47691:SF3">
    <property type="entry name" value="HTH-TYPE TRANSCRIPTIONAL REGULATOR RV0890C-RELATED"/>
    <property type="match status" value="1"/>
</dbReference>